<feature type="signal peptide" evidence="1">
    <location>
        <begin position="1"/>
        <end position="18"/>
    </location>
</feature>
<feature type="chain" id="PRO_5043325682" description="DUF7872 domain-containing protein" evidence="1">
    <location>
        <begin position="19"/>
        <end position="444"/>
    </location>
</feature>
<evidence type="ECO:0000313" key="3">
    <source>
        <dbReference type="EMBL" id="CAH7688587.1"/>
    </source>
</evidence>
<dbReference type="EMBL" id="CALTRL010005996">
    <property type="protein sequence ID" value="CAH7688587.1"/>
    <property type="molecule type" value="Genomic_DNA"/>
</dbReference>
<sequence>QRFLLLTLYSISFTCIQAKESSFISNKRNIGTTNFTNGREISLKNSTVIHDPCARLPLTPDLWKSLNLNDYLLNYPDGNKLTLENYAEKVNATNFDCGIGKQCNANQICLPVRAPDWYILVAAQNWNAFTNEMYQATAFAMEIVLGLSSSIVNEVAFHELDYLAIEGTLLGLFAGLCGAIPGFLYPPAFGFFGPKIWPFIQGGTGLIAGLAWTYHNIYATGPADEFSKTTDVQNLLAKAQSQAQAKIAEDARKVLQNGISSEDGLYGVLKDGIFLNNHRSISEFSERDIQDAITMVARARLIAGIWKATNCFVVRGNASCTQDGPDGTFPGNDVLSYCDENGIMMSIVQSKKGILVEHFKYAPLINQKYNFTAKYFTQHSWDCQQKYGKYGYDPYLSRALPPDPEAECIVSLPVCDLTREDIKRKKEKEGILKACRDVGNLPGI</sequence>
<feature type="domain" description="DUF7872" evidence="2">
    <location>
        <begin position="223"/>
        <end position="442"/>
    </location>
</feature>
<dbReference type="Pfam" id="PF25278">
    <property type="entry name" value="DUF7872"/>
    <property type="match status" value="1"/>
</dbReference>
<name>A0AAV0BNG6_PHAPC</name>
<accession>A0AAV0BNG6</accession>
<organism evidence="3 4">
    <name type="scientific">Phakopsora pachyrhizi</name>
    <name type="common">Asian soybean rust disease fungus</name>
    <dbReference type="NCBI Taxonomy" id="170000"/>
    <lineage>
        <taxon>Eukaryota</taxon>
        <taxon>Fungi</taxon>
        <taxon>Dikarya</taxon>
        <taxon>Basidiomycota</taxon>
        <taxon>Pucciniomycotina</taxon>
        <taxon>Pucciniomycetes</taxon>
        <taxon>Pucciniales</taxon>
        <taxon>Phakopsoraceae</taxon>
        <taxon>Phakopsora</taxon>
    </lineage>
</organism>
<evidence type="ECO:0000313" key="4">
    <source>
        <dbReference type="Proteomes" id="UP001153365"/>
    </source>
</evidence>
<dbReference type="AlphaFoldDB" id="A0AAV0BNG6"/>
<dbReference type="PANTHER" id="PTHR33339">
    <property type="entry name" value="LYSM DOMAIN-CONTAINING PROTEIN"/>
    <property type="match status" value="1"/>
</dbReference>
<keyword evidence="1" id="KW-0732">Signal</keyword>
<evidence type="ECO:0000256" key="1">
    <source>
        <dbReference type="SAM" id="SignalP"/>
    </source>
</evidence>
<reference evidence="3" key="1">
    <citation type="submission" date="2022-06" db="EMBL/GenBank/DDBJ databases">
        <authorList>
            <consortium name="SYNGENTA / RWTH Aachen University"/>
        </authorList>
    </citation>
    <scope>NUCLEOTIDE SEQUENCE</scope>
</reference>
<gene>
    <name evidence="3" type="ORF">PPACK8108_LOCUS23562</name>
</gene>
<proteinExistence type="predicted"/>
<protein>
    <recommendedName>
        <fullName evidence="2">DUF7872 domain-containing protein</fullName>
    </recommendedName>
</protein>
<keyword evidence="4" id="KW-1185">Reference proteome</keyword>
<feature type="non-terminal residue" evidence="3">
    <location>
        <position position="1"/>
    </location>
</feature>
<dbReference type="InterPro" id="IPR057194">
    <property type="entry name" value="DUF7872"/>
</dbReference>
<dbReference type="Proteomes" id="UP001153365">
    <property type="component" value="Unassembled WGS sequence"/>
</dbReference>
<evidence type="ECO:0000259" key="2">
    <source>
        <dbReference type="Pfam" id="PF25278"/>
    </source>
</evidence>
<comment type="caution">
    <text evidence="3">The sequence shown here is derived from an EMBL/GenBank/DDBJ whole genome shotgun (WGS) entry which is preliminary data.</text>
</comment>
<dbReference type="PANTHER" id="PTHR33339:SF1">
    <property type="entry name" value="LYSM DOMAIN-CONTAINING PROTEIN"/>
    <property type="match status" value="1"/>
</dbReference>